<dbReference type="Pfam" id="PF00082">
    <property type="entry name" value="Peptidase_S8"/>
    <property type="match status" value="1"/>
</dbReference>
<proteinExistence type="inferred from homology"/>
<protein>
    <recommendedName>
        <fullName evidence="11">Peptidase S8/S53 domain-containing protein</fullName>
    </recommendedName>
</protein>
<feature type="active site" description="Charge relay system" evidence="5">
    <location>
        <position position="695"/>
    </location>
</feature>
<dbReference type="InterPro" id="IPR036852">
    <property type="entry name" value="Peptidase_S8/S53_dom_sf"/>
</dbReference>
<sequence>MASSGEALELFSSDLLVKVAPLASTEIVTCAKNKKPWPSKLGSRIGTALHLIASHLEVMQPFQLPATAQDLSRQALQDLLRVCKWPAKPASIKAEDFGEFSNLLLPPSSRRIYDELNKAFSSPPMVRAGISNFLAAKNSDVQFYANRFLELLDLLQPDNRKLDGVGQSSLHGRHLKPHDEYIYPDGICEDLIAALKKHATCVSPVHKSEAPVGMNHRHLTRLCLSTEGRNIKQHVEFDLVMSFMNFEFWEDFSLAVKLPKISSGAMSIGETLNDTNHQIATMKAGDICSILDGERQSRAGLKHHLELDHNCHLYRHRLARALPYAKPRGKGLSLAELLALGQYDLTPKHRIMLSFAVARSFWEFYGSELTMARWCSEDIWFMPRWKDWTNGYNLEPRAFVSFPSGQDPLGPDEFLEVDGLTHSYPRILSLGIILLEIGRAQKLGISPLTAHENLWELRDSVNNAHSDASSALATLNKEVWDMCKYKEAFDTAIINCLDPSKFTESPNTRKLRSRLTPEEYEELSPQRRAAEDQKRTEYQKCAMQDRRNAIYHNVVSPLYWLAKVGYDNGKHDMVIKRRMQQHAEARKSTFSDDPDKAEIQELWKRVQTPNFNSDGRVEGSAERWFEDIRAIANLVFCRRRKIARTGIKLPPVRIAILDTGCDLTLQSFQAANCFKGWRDFAVEPPAETEVDEYGHGTFMARLVMQMVPGCELYIARVAQTRQQLECNEEGVAKAIRYAGKEWEVDVISMSFGFPKFSQPISDAIHGARKARDGAIIFLASAGNDVDRAEAYPACDPSVISIYATESTGDFLKTNPMPSDESRRLLGTYGDNIPDAVLAEMRARFAQGTFSAGTSVATAVTAGVVGLMLAYAALVPHVLRGCGAEVVYGDLKTTDGMRHMLFGMARSWNKLQYFINPILFWSYKSDDSSMYRGMCKTLPQKEVMR</sequence>
<feature type="region of interest" description="Disordered" evidence="6">
    <location>
        <begin position="504"/>
        <end position="534"/>
    </location>
</feature>
<evidence type="ECO:0000256" key="6">
    <source>
        <dbReference type="SAM" id="MobiDB-lite"/>
    </source>
</evidence>
<comment type="caution">
    <text evidence="9">The sequence shown here is derived from an EMBL/GenBank/DDBJ whole genome shotgun (WGS) entry which is preliminary data.</text>
</comment>
<dbReference type="EMBL" id="JASWJB010000221">
    <property type="protein sequence ID" value="KAK2593254.1"/>
    <property type="molecule type" value="Genomic_DNA"/>
</dbReference>
<keyword evidence="2 5" id="KW-0645">Protease</keyword>
<evidence type="ECO:0000313" key="10">
    <source>
        <dbReference type="Proteomes" id="UP001251528"/>
    </source>
</evidence>
<dbReference type="PANTHER" id="PTHR43806:SF11">
    <property type="entry name" value="CEREVISIN-RELATED"/>
    <property type="match status" value="1"/>
</dbReference>
<dbReference type="PROSITE" id="PS51892">
    <property type="entry name" value="SUBTILASE"/>
    <property type="match status" value="1"/>
</dbReference>
<keyword evidence="10" id="KW-1185">Reference proteome</keyword>
<dbReference type="AlphaFoldDB" id="A0AAJ0CKD3"/>
<evidence type="ECO:0000256" key="3">
    <source>
        <dbReference type="ARBA" id="ARBA00022801"/>
    </source>
</evidence>
<dbReference type="Gene3D" id="3.40.50.200">
    <property type="entry name" value="Peptidase S8/S53 domain"/>
    <property type="match status" value="1"/>
</dbReference>
<feature type="compositionally biased region" description="Basic and acidic residues" evidence="6">
    <location>
        <begin position="524"/>
        <end position="534"/>
    </location>
</feature>
<accession>A0AAJ0CKD3</accession>
<organism evidence="9 10">
    <name type="scientific">Conoideocrella luteorostrata</name>
    <dbReference type="NCBI Taxonomy" id="1105319"/>
    <lineage>
        <taxon>Eukaryota</taxon>
        <taxon>Fungi</taxon>
        <taxon>Dikarya</taxon>
        <taxon>Ascomycota</taxon>
        <taxon>Pezizomycotina</taxon>
        <taxon>Sordariomycetes</taxon>
        <taxon>Hypocreomycetidae</taxon>
        <taxon>Hypocreales</taxon>
        <taxon>Clavicipitaceae</taxon>
        <taxon>Conoideocrella</taxon>
    </lineage>
</organism>
<reference evidence="9" key="1">
    <citation type="submission" date="2023-06" db="EMBL/GenBank/DDBJ databases">
        <title>Conoideocrella luteorostrata (Hypocreales: Clavicipitaceae), a potential biocontrol fungus for elongate hemlock scale in United States Christmas tree production areas.</title>
        <authorList>
            <person name="Barrett H."/>
            <person name="Lovett B."/>
            <person name="Macias A.M."/>
            <person name="Stajich J.E."/>
            <person name="Kasson M.T."/>
        </authorList>
    </citation>
    <scope>NUCLEOTIDE SEQUENCE</scope>
    <source>
        <strain evidence="9">ARSEF 14590</strain>
    </source>
</reference>
<evidence type="ECO:0000259" key="8">
    <source>
        <dbReference type="Pfam" id="PF24476"/>
    </source>
</evidence>
<dbReference type="InterPro" id="IPR056002">
    <property type="entry name" value="DUF7580"/>
</dbReference>
<feature type="active site" description="Charge relay system" evidence="5">
    <location>
        <position position="854"/>
    </location>
</feature>
<dbReference type="Proteomes" id="UP001251528">
    <property type="component" value="Unassembled WGS sequence"/>
</dbReference>
<evidence type="ECO:0008006" key="11">
    <source>
        <dbReference type="Google" id="ProtNLM"/>
    </source>
</evidence>
<feature type="domain" description="DUF7580" evidence="8">
    <location>
        <begin position="191"/>
        <end position="510"/>
    </location>
</feature>
<dbReference type="SUPFAM" id="SSF52743">
    <property type="entry name" value="Subtilisin-like"/>
    <property type="match status" value="1"/>
</dbReference>
<keyword evidence="3 5" id="KW-0378">Hydrolase</keyword>
<evidence type="ECO:0000259" key="7">
    <source>
        <dbReference type="Pfam" id="PF00082"/>
    </source>
</evidence>
<dbReference type="PANTHER" id="PTHR43806">
    <property type="entry name" value="PEPTIDASE S8"/>
    <property type="match status" value="1"/>
</dbReference>
<dbReference type="InterPro" id="IPR000209">
    <property type="entry name" value="Peptidase_S8/S53_dom"/>
</dbReference>
<name>A0AAJ0CKD3_9HYPO</name>
<comment type="similarity">
    <text evidence="1 5">Belongs to the peptidase S8 family.</text>
</comment>
<feature type="active site" description="Charge relay system" evidence="5">
    <location>
        <position position="658"/>
    </location>
</feature>
<dbReference type="InterPro" id="IPR050131">
    <property type="entry name" value="Peptidase_S8_subtilisin-like"/>
</dbReference>
<keyword evidence="4 5" id="KW-0720">Serine protease</keyword>
<feature type="domain" description="Peptidase S8/S53" evidence="7">
    <location>
        <begin position="652"/>
        <end position="872"/>
    </location>
</feature>
<dbReference type="CDD" id="cd00306">
    <property type="entry name" value="Peptidases_S8_S53"/>
    <property type="match status" value="1"/>
</dbReference>
<dbReference type="GO" id="GO:0006508">
    <property type="term" value="P:proteolysis"/>
    <property type="evidence" value="ECO:0007669"/>
    <property type="project" value="UniProtKB-KW"/>
</dbReference>
<dbReference type="GO" id="GO:0004252">
    <property type="term" value="F:serine-type endopeptidase activity"/>
    <property type="evidence" value="ECO:0007669"/>
    <property type="project" value="UniProtKB-UniRule"/>
</dbReference>
<evidence type="ECO:0000256" key="4">
    <source>
        <dbReference type="ARBA" id="ARBA00022825"/>
    </source>
</evidence>
<evidence type="ECO:0000256" key="1">
    <source>
        <dbReference type="ARBA" id="ARBA00011073"/>
    </source>
</evidence>
<gene>
    <name evidence="9" type="ORF">QQS21_009053</name>
</gene>
<evidence type="ECO:0000256" key="2">
    <source>
        <dbReference type="ARBA" id="ARBA00022670"/>
    </source>
</evidence>
<evidence type="ECO:0000313" key="9">
    <source>
        <dbReference type="EMBL" id="KAK2593254.1"/>
    </source>
</evidence>
<evidence type="ECO:0000256" key="5">
    <source>
        <dbReference type="PROSITE-ProRule" id="PRU01240"/>
    </source>
</evidence>
<dbReference type="Pfam" id="PF24476">
    <property type="entry name" value="DUF7580"/>
    <property type="match status" value="1"/>
</dbReference>